<keyword evidence="1" id="KW-0472">Membrane</keyword>
<dbReference type="InterPro" id="IPR009324">
    <property type="entry name" value="DUF981"/>
</dbReference>
<dbReference type="Proteomes" id="UP000658514">
    <property type="component" value="Unassembled WGS sequence"/>
</dbReference>
<keyword evidence="1" id="KW-1133">Transmembrane helix</keyword>
<dbReference type="RefSeq" id="WP_190542441.1">
    <property type="nucleotide sequence ID" value="NZ_CAWPNO010000048.1"/>
</dbReference>
<evidence type="ECO:0000313" key="3">
    <source>
        <dbReference type="Proteomes" id="UP000658514"/>
    </source>
</evidence>
<feature type="transmembrane region" description="Helical" evidence="1">
    <location>
        <begin position="37"/>
        <end position="60"/>
    </location>
</feature>
<feature type="transmembrane region" description="Helical" evidence="1">
    <location>
        <begin position="95"/>
        <end position="114"/>
    </location>
</feature>
<feature type="transmembrane region" description="Helical" evidence="1">
    <location>
        <begin position="126"/>
        <end position="144"/>
    </location>
</feature>
<keyword evidence="1" id="KW-0812">Transmembrane</keyword>
<accession>A0ABR8AAJ8</accession>
<dbReference type="Pfam" id="PF06168">
    <property type="entry name" value="DUF981"/>
    <property type="match status" value="1"/>
</dbReference>
<keyword evidence="3" id="KW-1185">Reference proteome</keyword>
<feature type="transmembrane region" description="Helical" evidence="1">
    <location>
        <begin position="151"/>
        <end position="174"/>
    </location>
</feature>
<feature type="transmembrane region" description="Helical" evidence="1">
    <location>
        <begin position="6"/>
        <end position="25"/>
    </location>
</feature>
<reference evidence="2 3" key="1">
    <citation type="journal article" date="2020" name="ISME J.">
        <title>Comparative genomics reveals insights into cyanobacterial evolution and habitat adaptation.</title>
        <authorList>
            <person name="Chen M.Y."/>
            <person name="Teng W.K."/>
            <person name="Zhao L."/>
            <person name="Hu C.X."/>
            <person name="Zhou Y.K."/>
            <person name="Han B.P."/>
            <person name="Song L.R."/>
            <person name="Shu W.S."/>
        </authorList>
    </citation>
    <scope>NUCLEOTIDE SEQUENCE [LARGE SCALE GENOMIC DNA]</scope>
    <source>
        <strain evidence="2 3">FACHB-288</strain>
    </source>
</reference>
<feature type="transmembrane region" description="Helical" evidence="1">
    <location>
        <begin position="66"/>
        <end position="88"/>
    </location>
</feature>
<comment type="caution">
    <text evidence="2">The sequence shown here is derived from an EMBL/GenBank/DDBJ whole genome shotgun (WGS) entry which is preliminary data.</text>
</comment>
<evidence type="ECO:0000256" key="1">
    <source>
        <dbReference type="SAM" id="Phobius"/>
    </source>
</evidence>
<sequence>MFIDYITLMLINMVAGLFLLADYLYRGIDSDRQKSWVPGFGITGAIALTTGLHMTFTWPVGGSFNIAFGETTVLFGILFMSSAIALSLDWDLLTIAIYAFFAGLVAIVIGMRIINLGITKQPLMSGIGFILTGLSGVCAAPTLYWKTNRTWRLIGVIVLIAAALIWAFTGYLAYWNHLETFQKWVPTPMR</sequence>
<organism evidence="2 3">
    <name type="scientific">Calothrix parietina FACHB-288</name>
    <dbReference type="NCBI Taxonomy" id="2692896"/>
    <lineage>
        <taxon>Bacteria</taxon>
        <taxon>Bacillati</taxon>
        <taxon>Cyanobacteriota</taxon>
        <taxon>Cyanophyceae</taxon>
        <taxon>Nostocales</taxon>
        <taxon>Calotrichaceae</taxon>
        <taxon>Calothrix</taxon>
    </lineage>
</organism>
<dbReference type="EMBL" id="JACJQH010000017">
    <property type="protein sequence ID" value="MBD2196313.1"/>
    <property type="molecule type" value="Genomic_DNA"/>
</dbReference>
<name>A0ABR8AAJ8_9CYAN</name>
<evidence type="ECO:0000313" key="2">
    <source>
        <dbReference type="EMBL" id="MBD2196313.1"/>
    </source>
</evidence>
<protein>
    <submittedName>
        <fullName evidence="2">DUF981 domain-containing protein</fullName>
    </submittedName>
</protein>
<gene>
    <name evidence="2" type="ORF">H6G24_12515</name>
</gene>
<proteinExistence type="predicted"/>